<comment type="caution">
    <text evidence="1">The sequence shown here is derived from an EMBL/GenBank/DDBJ whole genome shotgun (WGS) entry which is preliminary data.</text>
</comment>
<evidence type="ECO:0000313" key="2">
    <source>
        <dbReference type="Proteomes" id="UP001595925"/>
    </source>
</evidence>
<dbReference type="Proteomes" id="UP001595925">
    <property type="component" value="Unassembled WGS sequence"/>
</dbReference>
<proteinExistence type="predicted"/>
<dbReference type="AlphaFoldDB" id="A0ABD5QCE2"/>
<name>A0ABD5QCE2_9EURY</name>
<keyword evidence="2" id="KW-1185">Reference proteome</keyword>
<protein>
    <submittedName>
        <fullName evidence="1">Uncharacterized protein</fullName>
    </submittedName>
</protein>
<dbReference type="EMBL" id="JBHSJG010000024">
    <property type="protein sequence ID" value="MFC4987398.1"/>
    <property type="molecule type" value="Genomic_DNA"/>
</dbReference>
<sequence length="77" mass="8209">MDGTDNVEAGLLESVSLIVSCRLDEVASELVSMVVQTAIIVDSDLLTKCGEGGSMIRGCPECPEDFDPNFVTEQLES</sequence>
<evidence type="ECO:0000313" key="1">
    <source>
        <dbReference type="EMBL" id="MFC4987398.1"/>
    </source>
</evidence>
<dbReference type="RefSeq" id="WP_224829733.1">
    <property type="nucleotide sequence ID" value="NZ_JBHSJG010000024.1"/>
</dbReference>
<reference evidence="1 2" key="1">
    <citation type="journal article" date="2019" name="Int. J. Syst. Evol. Microbiol.">
        <title>The Global Catalogue of Microorganisms (GCM) 10K type strain sequencing project: providing services to taxonomists for standard genome sequencing and annotation.</title>
        <authorList>
            <consortium name="The Broad Institute Genomics Platform"/>
            <consortium name="The Broad Institute Genome Sequencing Center for Infectious Disease"/>
            <person name="Wu L."/>
            <person name="Ma J."/>
        </authorList>
    </citation>
    <scope>NUCLEOTIDE SEQUENCE [LARGE SCALE GENOMIC DNA]</scope>
    <source>
        <strain evidence="1 2">CGMCC 1.15824</strain>
    </source>
</reference>
<gene>
    <name evidence="1" type="ORF">ACFPFO_06410</name>
</gene>
<organism evidence="1 2">
    <name type="scientific">Saliphagus infecundisoli</name>
    <dbReference type="NCBI Taxonomy" id="1849069"/>
    <lineage>
        <taxon>Archaea</taxon>
        <taxon>Methanobacteriati</taxon>
        <taxon>Methanobacteriota</taxon>
        <taxon>Stenosarchaea group</taxon>
        <taxon>Halobacteria</taxon>
        <taxon>Halobacteriales</taxon>
        <taxon>Natrialbaceae</taxon>
        <taxon>Saliphagus</taxon>
    </lineage>
</organism>
<accession>A0ABD5QCE2</accession>